<dbReference type="PROSITE" id="PS00108">
    <property type="entry name" value="PROTEIN_KINASE_ST"/>
    <property type="match status" value="1"/>
</dbReference>
<reference evidence="18" key="1">
    <citation type="submission" date="2020-04" db="EMBL/GenBank/DDBJ databases">
        <authorList>
            <person name="Neveu A P."/>
        </authorList>
    </citation>
    <scope>NUCLEOTIDE SEQUENCE</scope>
    <source>
        <tissue evidence="18">Whole embryo</tissue>
    </source>
</reference>
<gene>
    <name evidence="18" type="primary">Map3k10-001</name>
</gene>
<dbReference type="SUPFAM" id="SSF56112">
    <property type="entry name" value="Protein kinase-like (PK-like)"/>
    <property type="match status" value="1"/>
</dbReference>
<evidence type="ECO:0000256" key="14">
    <source>
        <dbReference type="PROSITE-ProRule" id="PRU10141"/>
    </source>
</evidence>
<keyword evidence="5" id="KW-0723">Serine/threonine-protein kinase</keyword>
<dbReference type="PROSITE" id="PS50002">
    <property type="entry name" value="SH3"/>
    <property type="match status" value="1"/>
</dbReference>
<accession>A0A6F9DJL7</accession>
<dbReference type="Pfam" id="PF07714">
    <property type="entry name" value="PK_Tyr_Ser-Thr"/>
    <property type="match status" value="1"/>
</dbReference>
<feature type="region of interest" description="Disordered" evidence="15">
    <location>
        <begin position="763"/>
        <end position="831"/>
    </location>
</feature>
<feature type="compositionally biased region" description="Low complexity" evidence="15">
    <location>
        <begin position="1106"/>
        <end position="1115"/>
    </location>
</feature>
<comment type="catalytic activity">
    <reaction evidence="12">
        <text>L-seryl-[protein] + ATP = O-phospho-L-seryl-[protein] + ADP + H(+)</text>
        <dbReference type="Rhea" id="RHEA:17989"/>
        <dbReference type="Rhea" id="RHEA-COMP:9863"/>
        <dbReference type="Rhea" id="RHEA-COMP:11604"/>
        <dbReference type="ChEBI" id="CHEBI:15378"/>
        <dbReference type="ChEBI" id="CHEBI:29999"/>
        <dbReference type="ChEBI" id="CHEBI:30616"/>
        <dbReference type="ChEBI" id="CHEBI:83421"/>
        <dbReference type="ChEBI" id="CHEBI:456216"/>
        <dbReference type="EC" id="2.7.11.25"/>
    </reaction>
</comment>
<evidence type="ECO:0000256" key="7">
    <source>
        <dbReference type="ARBA" id="ARBA00022737"/>
    </source>
</evidence>
<dbReference type="InterPro" id="IPR008271">
    <property type="entry name" value="Ser/Thr_kinase_AS"/>
</dbReference>
<feature type="compositionally biased region" description="Basic and acidic residues" evidence="15">
    <location>
        <begin position="1073"/>
        <end position="1085"/>
    </location>
</feature>
<keyword evidence="8 14" id="KW-0547">Nucleotide-binding</keyword>
<feature type="compositionally biased region" description="Polar residues" evidence="15">
    <location>
        <begin position="1146"/>
        <end position="1159"/>
    </location>
</feature>
<proteinExistence type="evidence at transcript level"/>
<dbReference type="InterPro" id="IPR017441">
    <property type="entry name" value="Protein_kinase_ATP_BS"/>
</dbReference>
<feature type="region of interest" description="Disordered" evidence="15">
    <location>
        <begin position="649"/>
        <end position="725"/>
    </location>
</feature>
<evidence type="ECO:0000256" key="6">
    <source>
        <dbReference type="ARBA" id="ARBA00022679"/>
    </source>
</evidence>
<dbReference type="CDD" id="cd11876">
    <property type="entry name" value="SH3_MLK"/>
    <property type="match status" value="1"/>
</dbReference>
<feature type="compositionally biased region" description="Low complexity" evidence="15">
    <location>
        <begin position="769"/>
        <end position="783"/>
    </location>
</feature>
<comment type="similarity">
    <text evidence="2">Belongs to the protein kinase superfamily. STE Ser/Thr protein kinase family. MAP kinase kinase kinase subfamily.</text>
</comment>
<dbReference type="SMART" id="SM00326">
    <property type="entry name" value="SH3"/>
    <property type="match status" value="1"/>
</dbReference>
<protein>
    <recommendedName>
        <fullName evidence="3">mitogen-activated protein kinase kinase kinase</fullName>
        <ecNumber evidence="3">2.7.11.25</ecNumber>
    </recommendedName>
</protein>
<keyword evidence="4 13" id="KW-0728">SH3 domain</keyword>
<dbReference type="InterPro" id="IPR001452">
    <property type="entry name" value="SH3_domain"/>
</dbReference>
<evidence type="ECO:0000256" key="10">
    <source>
        <dbReference type="ARBA" id="ARBA00022840"/>
    </source>
</evidence>
<evidence type="ECO:0000259" key="17">
    <source>
        <dbReference type="PROSITE" id="PS50011"/>
    </source>
</evidence>
<evidence type="ECO:0000256" key="11">
    <source>
        <dbReference type="ARBA" id="ARBA00047559"/>
    </source>
</evidence>
<feature type="compositionally biased region" description="Polar residues" evidence="15">
    <location>
        <begin position="799"/>
        <end position="809"/>
    </location>
</feature>
<dbReference type="InterPro" id="IPR011009">
    <property type="entry name" value="Kinase-like_dom_sf"/>
</dbReference>
<comment type="catalytic activity">
    <reaction evidence="11">
        <text>L-threonyl-[protein] + ATP = O-phospho-L-threonyl-[protein] + ADP + H(+)</text>
        <dbReference type="Rhea" id="RHEA:46608"/>
        <dbReference type="Rhea" id="RHEA-COMP:11060"/>
        <dbReference type="Rhea" id="RHEA-COMP:11605"/>
        <dbReference type="ChEBI" id="CHEBI:15378"/>
        <dbReference type="ChEBI" id="CHEBI:30013"/>
        <dbReference type="ChEBI" id="CHEBI:30616"/>
        <dbReference type="ChEBI" id="CHEBI:61977"/>
        <dbReference type="ChEBI" id="CHEBI:456216"/>
        <dbReference type="EC" id="2.7.11.25"/>
    </reaction>
</comment>
<evidence type="ECO:0000256" key="8">
    <source>
        <dbReference type="ARBA" id="ARBA00022741"/>
    </source>
</evidence>
<dbReference type="GO" id="GO:0004706">
    <property type="term" value="F:JUN kinase kinase kinase activity"/>
    <property type="evidence" value="ECO:0007669"/>
    <property type="project" value="TreeGrafter"/>
</dbReference>
<evidence type="ECO:0000256" key="1">
    <source>
        <dbReference type="ARBA" id="ARBA00001946"/>
    </source>
</evidence>
<feature type="compositionally biased region" description="Polar residues" evidence="15">
    <location>
        <begin position="1209"/>
        <end position="1219"/>
    </location>
</feature>
<dbReference type="FunFam" id="1.10.510.10:FF:000076">
    <property type="entry name" value="Mitogen-activated protein kinase kinase kinase"/>
    <property type="match status" value="1"/>
</dbReference>
<dbReference type="Gene3D" id="2.30.30.40">
    <property type="entry name" value="SH3 Domains"/>
    <property type="match status" value="1"/>
</dbReference>
<feature type="binding site" evidence="14">
    <location>
        <position position="229"/>
    </location>
    <ligand>
        <name>ATP</name>
        <dbReference type="ChEBI" id="CHEBI:30616"/>
    </ligand>
</feature>
<dbReference type="PANTHER" id="PTHR44329:SF293">
    <property type="entry name" value="MITOGEN-ACTIVATED PROTEIN KINASE KINASE KINASE"/>
    <property type="match status" value="1"/>
</dbReference>
<dbReference type="Pfam" id="PF00018">
    <property type="entry name" value="SH3_1"/>
    <property type="match status" value="1"/>
</dbReference>
<evidence type="ECO:0000256" key="9">
    <source>
        <dbReference type="ARBA" id="ARBA00022777"/>
    </source>
</evidence>
<feature type="compositionally biased region" description="Polar residues" evidence="15">
    <location>
        <begin position="680"/>
        <end position="703"/>
    </location>
</feature>
<dbReference type="PRINTS" id="PR00109">
    <property type="entry name" value="TYRKINASE"/>
</dbReference>
<dbReference type="EC" id="2.7.11.25" evidence="3"/>
<dbReference type="InterPro" id="IPR001245">
    <property type="entry name" value="Ser-Thr/Tyr_kinase_cat_dom"/>
</dbReference>
<feature type="domain" description="Protein kinase" evidence="17">
    <location>
        <begin position="202"/>
        <end position="465"/>
    </location>
</feature>
<evidence type="ECO:0000259" key="16">
    <source>
        <dbReference type="PROSITE" id="PS50002"/>
    </source>
</evidence>
<name>A0A6F9DJL7_9ASCI</name>
<evidence type="ECO:0000256" key="4">
    <source>
        <dbReference type="ARBA" id="ARBA00022443"/>
    </source>
</evidence>
<feature type="region of interest" description="Disordered" evidence="15">
    <location>
        <begin position="984"/>
        <end position="1225"/>
    </location>
</feature>
<feature type="compositionally biased region" description="Basic and acidic residues" evidence="15">
    <location>
        <begin position="1047"/>
        <end position="1061"/>
    </location>
</feature>
<dbReference type="FunFam" id="3.30.200.20:FF:000085">
    <property type="entry name" value="Mitogen-activated protein kinase kinase kinase"/>
    <property type="match status" value="1"/>
</dbReference>
<dbReference type="SUPFAM" id="SSF50044">
    <property type="entry name" value="SH3-domain"/>
    <property type="match status" value="1"/>
</dbReference>
<feature type="compositionally biased region" description="Polar residues" evidence="15">
    <location>
        <begin position="817"/>
        <end position="828"/>
    </location>
</feature>
<keyword evidence="9 18" id="KW-0418">Kinase</keyword>
<dbReference type="EMBL" id="LR787760">
    <property type="protein sequence ID" value="CAB3263622.1"/>
    <property type="molecule type" value="mRNA"/>
</dbReference>
<dbReference type="PROSITE" id="PS50011">
    <property type="entry name" value="PROTEIN_KINASE_DOM"/>
    <property type="match status" value="1"/>
</dbReference>
<feature type="compositionally biased region" description="Gly residues" evidence="15">
    <location>
        <begin position="999"/>
        <end position="1011"/>
    </location>
</feature>
<evidence type="ECO:0000256" key="13">
    <source>
        <dbReference type="PROSITE-ProRule" id="PRU00192"/>
    </source>
</evidence>
<evidence type="ECO:0000256" key="5">
    <source>
        <dbReference type="ARBA" id="ARBA00022527"/>
    </source>
</evidence>
<dbReference type="InterPro" id="IPR036028">
    <property type="entry name" value="SH3-like_dom_sf"/>
</dbReference>
<evidence type="ECO:0000256" key="2">
    <source>
        <dbReference type="ARBA" id="ARBA00006529"/>
    </source>
</evidence>
<dbReference type="InterPro" id="IPR051681">
    <property type="entry name" value="Ser/Thr_Kinases-Pseudokinases"/>
</dbReference>
<dbReference type="Gene3D" id="3.30.200.20">
    <property type="entry name" value="Phosphorylase Kinase, domain 1"/>
    <property type="match status" value="1"/>
</dbReference>
<evidence type="ECO:0000313" key="18">
    <source>
        <dbReference type="EMBL" id="CAB3263622.1"/>
    </source>
</evidence>
<sequence length="1296" mass="141825">MFGPHQNGISPAQVNTVNSQHQLMQQASYLGPESLNASLMNNAGQMGLAPGAMEMAMYQNNVNFMSNANQINTTNHPDQWQLGNGNYANPCWYAMFDYDAKAEDELSLHSGQPVEIISKDAGVSGDEGWWTGKVANRLGVFPSNYVAQPKANLQHLAQPRTRVYHKLCEDDSPSDPAEVEAQDGIIAQKPIINLQEIDFNELKLQEIIGVGGFGKVYHGFWGDKEVAIKAAKVDPDEDVRNTVESVRSEARSFSLLSHKNIIALEGVCLQEPNLCIVLEYAQGGALNRCLQGRKLPPQVLVDWALQIAQGMQYLHYEAPVPLIHRDLKSSNVLIKEPLGAADDIFYKTMKISDFGLAREMYKTTRMSAAGTYAWMAPEVIKTSTYSKASDVWSYGILLWELLTGEQPYRGIDGLAVAYGVAVNKLTLPIPSTCPKEFKDLLERCWASNSQSRPTFPSILTSLQAIAESNFTSVDDDSFKSMQEDWRLEIQAMFDDLRAKEKELCSREEALTRATLQHKLHEEYLRERERELHERELDIVQRELNMYLVTPSVTDKPHPAKRKGKFKRQKIHISEPTDFKHKLSVKASVNQETHTSVLQSMIEHDSDNPFVPPSPSPAIPQLQTIKNPANRDDAMSLDAARQLIATKKAVLSPGKSASDGEASETDDDQTLRPTELPFIPVSTTTGPSPMSVSSLNHVQANRGSCDSDEFSTPRPTPQSSRENSLKRVQKNLNRALIEAAVILASVALGRDVCSVAQLIAHLPLPASDDSGSTGSAESKSSAGKNHNTAILGGSPKAKPSNEQVTRVQRQSHPETKSNRISRTSLDSEPSTSATLLSVSSVDSMTTADHVTPAVAAYQAAGDLVTPEPVLPVKKPPISLRLPDTAVYSPGIPSASDSPDIVDLSTPVVSQHISSNLVDCTNQGFRGDDDVDKGRVNYAAQISVDSNPGQPDSLVSLVQPISTSSFSTNVVYRKPPVFSHSAVDLPSAARKRSSWGPTEVMGGGMTSDTGTGGAVTSSRARGHRRTPSDGRLPKSSLDNAVKVLQHHKTPAEKAMEATKDPELCRLPAPTNSSRRKSDQGIDLKSNAERPSNLPITRPRPSGNPRHLSSPSSGSESPVGTRRFADLPREPHAPNPAPYVDQYYPPQSAPSSVYQPQFTPYSGTPPRTGPVYQLPKQSPLVTSSHHHGPNTTPQDEPSPFDVKFPSPKPRPQHSSQSDSGSEQAPPLPVKTVRFQRKAQTVSYDTQRSILDLDLGEEHDIHDPLVRYSPKKEPVRVETTRNAADLSVVSYNALQREFLH</sequence>
<dbReference type="PROSITE" id="PS00107">
    <property type="entry name" value="PROTEIN_KINASE_ATP"/>
    <property type="match status" value="1"/>
</dbReference>
<evidence type="ECO:0000256" key="15">
    <source>
        <dbReference type="SAM" id="MobiDB-lite"/>
    </source>
</evidence>
<feature type="domain" description="SH3" evidence="16">
    <location>
        <begin position="87"/>
        <end position="151"/>
    </location>
</feature>
<dbReference type="GO" id="GO:0005524">
    <property type="term" value="F:ATP binding"/>
    <property type="evidence" value="ECO:0007669"/>
    <property type="project" value="UniProtKB-UniRule"/>
</dbReference>
<keyword evidence="6" id="KW-0808">Transferase</keyword>
<dbReference type="PRINTS" id="PR00452">
    <property type="entry name" value="SH3DOMAIN"/>
</dbReference>
<dbReference type="CDD" id="cd14061">
    <property type="entry name" value="STKc_MLK"/>
    <property type="match status" value="1"/>
</dbReference>
<feature type="compositionally biased region" description="Polar residues" evidence="15">
    <location>
        <begin position="1172"/>
        <end position="1192"/>
    </location>
</feature>
<dbReference type="Gene3D" id="1.10.510.10">
    <property type="entry name" value="Transferase(Phosphotransferase) domain 1"/>
    <property type="match status" value="1"/>
</dbReference>
<dbReference type="SMART" id="SM00220">
    <property type="entry name" value="S_TKc"/>
    <property type="match status" value="1"/>
</dbReference>
<evidence type="ECO:0000256" key="3">
    <source>
        <dbReference type="ARBA" id="ARBA00012406"/>
    </source>
</evidence>
<keyword evidence="7" id="KW-0677">Repeat</keyword>
<feature type="region of interest" description="Disordered" evidence="15">
    <location>
        <begin position="603"/>
        <end position="622"/>
    </location>
</feature>
<feature type="compositionally biased region" description="Basic and acidic residues" evidence="15">
    <location>
        <begin position="1120"/>
        <end position="1129"/>
    </location>
</feature>
<dbReference type="InterPro" id="IPR000719">
    <property type="entry name" value="Prot_kinase_dom"/>
</dbReference>
<comment type="cofactor">
    <cofactor evidence="1">
        <name>Mg(2+)</name>
        <dbReference type="ChEBI" id="CHEBI:18420"/>
    </cofactor>
</comment>
<organism evidence="18">
    <name type="scientific">Phallusia mammillata</name>
    <dbReference type="NCBI Taxonomy" id="59560"/>
    <lineage>
        <taxon>Eukaryota</taxon>
        <taxon>Metazoa</taxon>
        <taxon>Chordata</taxon>
        <taxon>Tunicata</taxon>
        <taxon>Ascidiacea</taxon>
        <taxon>Phlebobranchia</taxon>
        <taxon>Ascidiidae</taxon>
        <taxon>Phallusia</taxon>
    </lineage>
</organism>
<evidence type="ECO:0000256" key="12">
    <source>
        <dbReference type="ARBA" id="ARBA00048329"/>
    </source>
</evidence>
<keyword evidence="10 14" id="KW-0067">ATP-binding</keyword>
<dbReference type="PANTHER" id="PTHR44329">
    <property type="entry name" value="SERINE/THREONINE-PROTEIN KINASE TNNI3K-RELATED"/>
    <property type="match status" value="1"/>
</dbReference>